<evidence type="ECO:0000256" key="11">
    <source>
        <dbReference type="ARBA" id="ARBA00023136"/>
    </source>
</evidence>
<evidence type="ECO:0000259" key="24">
    <source>
        <dbReference type="Pfam" id="PF03061"/>
    </source>
</evidence>
<keyword evidence="5" id="KW-0963">Cytoplasm</keyword>
<keyword evidence="12" id="KW-0966">Cell projection</keyword>
<keyword evidence="4" id="KW-1003">Cell membrane</keyword>
<evidence type="ECO:0000256" key="9">
    <source>
        <dbReference type="ARBA" id="ARBA00022946"/>
    </source>
</evidence>
<evidence type="ECO:0000256" key="12">
    <source>
        <dbReference type="ARBA" id="ARBA00023273"/>
    </source>
</evidence>
<evidence type="ECO:0000256" key="5">
    <source>
        <dbReference type="ARBA" id="ARBA00022490"/>
    </source>
</evidence>
<sequence>MIGETRGRPARRLASVTVERDLLEEDEAAALAGLAARVRELADAAVLTGVGTAEAAAVADEVRALTARLATRRRNDPPFAAYTVSGEGRPIDRQLGNPVTGHLNPLAPPVDLETTPDGLVRGEFTLGAVHEGPPSYAHGGVTAAIIDQVLGVAAAATGTSGMTATLELRYPRPTPLGVPLLAEAKACRVEGRKVYASGTIAAPDGLVTVEATAIFVTPQRFVTSPYRPTADAKDPGQYS</sequence>
<evidence type="ECO:0000256" key="6">
    <source>
        <dbReference type="ARBA" id="ARBA00022703"/>
    </source>
</evidence>
<keyword evidence="11" id="KW-0472">Membrane</keyword>
<comment type="catalytic activity">
    <reaction evidence="22">
        <text>dodecanoyl-CoA + H2O = dodecanoate + CoA + H(+)</text>
        <dbReference type="Rhea" id="RHEA:30135"/>
        <dbReference type="ChEBI" id="CHEBI:15377"/>
        <dbReference type="ChEBI" id="CHEBI:15378"/>
        <dbReference type="ChEBI" id="CHEBI:18262"/>
        <dbReference type="ChEBI" id="CHEBI:57287"/>
        <dbReference type="ChEBI" id="CHEBI:57375"/>
    </reaction>
    <physiologicalReaction direction="left-to-right" evidence="22">
        <dbReference type="Rhea" id="RHEA:30136"/>
    </physiologicalReaction>
</comment>
<dbReference type="GO" id="GO:0006631">
    <property type="term" value="P:fatty acid metabolic process"/>
    <property type="evidence" value="ECO:0007669"/>
    <property type="project" value="UniProtKB-KW"/>
</dbReference>
<evidence type="ECO:0000256" key="14">
    <source>
        <dbReference type="ARBA" id="ARBA00037002"/>
    </source>
</evidence>
<comment type="catalytic activity">
    <reaction evidence="21">
        <text>decanoyl-CoA + H2O = decanoate + CoA + H(+)</text>
        <dbReference type="Rhea" id="RHEA:40059"/>
        <dbReference type="ChEBI" id="CHEBI:15377"/>
        <dbReference type="ChEBI" id="CHEBI:15378"/>
        <dbReference type="ChEBI" id="CHEBI:27689"/>
        <dbReference type="ChEBI" id="CHEBI:57287"/>
        <dbReference type="ChEBI" id="CHEBI:61430"/>
    </reaction>
    <physiologicalReaction direction="left-to-right" evidence="21">
        <dbReference type="Rhea" id="RHEA:40060"/>
    </physiologicalReaction>
</comment>
<evidence type="ECO:0000256" key="13">
    <source>
        <dbReference type="ARBA" id="ARBA00035852"/>
    </source>
</evidence>
<comment type="catalytic activity">
    <reaction evidence="23">
        <text>tetradecanoyl-CoA + H2O = tetradecanoate + CoA + H(+)</text>
        <dbReference type="Rhea" id="RHEA:40119"/>
        <dbReference type="ChEBI" id="CHEBI:15377"/>
        <dbReference type="ChEBI" id="CHEBI:15378"/>
        <dbReference type="ChEBI" id="CHEBI:30807"/>
        <dbReference type="ChEBI" id="CHEBI:57287"/>
        <dbReference type="ChEBI" id="CHEBI:57385"/>
    </reaction>
    <physiologicalReaction direction="left-to-right" evidence="23">
        <dbReference type="Rhea" id="RHEA:40120"/>
    </physiologicalReaction>
</comment>
<evidence type="ECO:0000256" key="19">
    <source>
        <dbReference type="ARBA" id="ARBA00047588"/>
    </source>
</evidence>
<comment type="similarity">
    <text evidence="15">Belongs to the THEM4/THEM5 thioesterase family.</text>
</comment>
<dbReference type="Gene3D" id="3.10.129.10">
    <property type="entry name" value="Hotdog Thioesterase"/>
    <property type="match status" value="1"/>
</dbReference>
<accession>A0A372GK10</accession>
<organism evidence="25 26">
    <name type="scientific">Actinomadura spongiicola</name>
    <dbReference type="NCBI Taxonomy" id="2303421"/>
    <lineage>
        <taxon>Bacteria</taxon>
        <taxon>Bacillati</taxon>
        <taxon>Actinomycetota</taxon>
        <taxon>Actinomycetes</taxon>
        <taxon>Streptosporangiales</taxon>
        <taxon>Thermomonosporaceae</taxon>
        <taxon>Actinomadura</taxon>
    </lineage>
</organism>
<keyword evidence="6" id="KW-0053">Apoptosis</keyword>
<dbReference type="PANTHER" id="PTHR12418:SF19">
    <property type="entry name" value="ACYL-COENZYME A THIOESTERASE THEM4"/>
    <property type="match status" value="1"/>
</dbReference>
<evidence type="ECO:0000256" key="20">
    <source>
        <dbReference type="ARBA" id="ARBA00047734"/>
    </source>
</evidence>
<dbReference type="GO" id="GO:0016787">
    <property type="term" value="F:hydrolase activity"/>
    <property type="evidence" value="ECO:0007669"/>
    <property type="project" value="UniProtKB-KW"/>
</dbReference>
<comment type="catalytic activity">
    <reaction evidence="20">
        <text>hexadecanoyl-CoA + H2O = hexadecanoate + CoA + H(+)</text>
        <dbReference type="Rhea" id="RHEA:16645"/>
        <dbReference type="ChEBI" id="CHEBI:7896"/>
        <dbReference type="ChEBI" id="CHEBI:15377"/>
        <dbReference type="ChEBI" id="CHEBI:15378"/>
        <dbReference type="ChEBI" id="CHEBI:57287"/>
        <dbReference type="ChEBI" id="CHEBI:57379"/>
        <dbReference type="EC" id="3.1.2.2"/>
    </reaction>
    <physiologicalReaction direction="left-to-right" evidence="20">
        <dbReference type="Rhea" id="RHEA:16646"/>
    </physiologicalReaction>
</comment>
<keyword evidence="7" id="KW-0378">Hydrolase</keyword>
<dbReference type="GO" id="GO:0016020">
    <property type="term" value="C:membrane"/>
    <property type="evidence" value="ECO:0007669"/>
    <property type="project" value="UniProtKB-SubCell"/>
</dbReference>
<evidence type="ECO:0000256" key="23">
    <source>
        <dbReference type="ARBA" id="ARBA00048180"/>
    </source>
</evidence>
<evidence type="ECO:0000256" key="7">
    <source>
        <dbReference type="ARBA" id="ARBA00022801"/>
    </source>
</evidence>
<feature type="domain" description="Thioesterase" evidence="24">
    <location>
        <begin position="136"/>
        <end position="206"/>
    </location>
</feature>
<keyword evidence="10" id="KW-0443">Lipid metabolism</keyword>
<comment type="caution">
    <text evidence="25">The sequence shown here is derived from an EMBL/GenBank/DDBJ whole genome shotgun (WGS) entry which is preliminary data.</text>
</comment>
<dbReference type="EC" id="3.1.2.2" evidence="16"/>
<dbReference type="AlphaFoldDB" id="A0A372GK10"/>
<dbReference type="InterPro" id="IPR052365">
    <property type="entry name" value="THEM4/THEM5_acyl-CoA_thioest"/>
</dbReference>
<evidence type="ECO:0000256" key="3">
    <source>
        <dbReference type="ARBA" id="ARBA00004632"/>
    </source>
</evidence>
<keyword evidence="9" id="KW-0809">Transit peptide</keyword>
<evidence type="ECO:0000313" key="26">
    <source>
        <dbReference type="Proteomes" id="UP000262882"/>
    </source>
</evidence>
<dbReference type="EMBL" id="QVNQ01000003">
    <property type="protein sequence ID" value="RFS85697.1"/>
    <property type="molecule type" value="Genomic_DNA"/>
</dbReference>
<evidence type="ECO:0000256" key="2">
    <source>
        <dbReference type="ARBA" id="ARBA00004496"/>
    </source>
</evidence>
<dbReference type="Proteomes" id="UP000262882">
    <property type="component" value="Unassembled WGS sequence"/>
</dbReference>
<comment type="catalytic activity">
    <reaction evidence="19">
        <text>octanoyl-CoA + H2O = octanoate + CoA + H(+)</text>
        <dbReference type="Rhea" id="RHEA:30143"/>
        <dbReference type="ChEBI" id="CHEBI:15377"/>
        <dbReference type="ChEBI" id="CHEBI:15378"/>
        <dbReference type="ChEBI" id="CHEBI:25646"/>
        <dbReference type="ChEBI" id="CHEBI:57287"/>
        <dbReference type="ChEBI" id="CHEBI:57386"/>
    </reaction>
    <physiologicalReaction direction="left-to-right" evidence="19">
        <dbReference type="Rhea" id="RHEA:30144"/>
    </physiologicalReaction>
</comment>
<dbReference type="CDD" id="cd03443">
    <property type="entry name" value="PaaI_thioesterase"/>
    <property type="match status" value="1"/>
</dbReference>
<comment type="subcellular location">
    <subcellularLocation>
        <location evidence="3">Cell projection</location>
        <location evidence="3">Ruffle membrane</location>
    </subcellularLocation>
    <subcellularLocation>
        <location evidence="2">Cytoplasm</location>
    </subcellularLocation>
    <subcellularLocation>
        <location evidence="1">Membrane</location>
        <topology evidence="1">Peripheral membrane protein</topology>
    </subcellularLocation>
</comment>
<evidence type="ECO:0000256" key="17">
    <source>
        <dbReference type="ARBA" id="ARBA00040123"/>
    </source>
</evidence>
<dbReference type="SUPFAM" id="SSF54637">
    <property type="entry name" value="Thioesterase/thiol ester dehydrase-isomerase"/>
    <property type="match status" value="1"/>
</dbReference>
<keyword evidence="26" id="KW-1185">Reference proteome</keyword>
<evidence type="ECO:0000256" key="10">
    <source>
        <dbReference type="ARBA" id="ARBA00023098"/>
    </source>
</evidence>
<evidence type="ECO:0000256" key="4">
    <source>
        <dbReference type="ARBA" id="ARBA00022475"/>
    </source>
</evidence>
<evidence type="ECO:0000256" key="15">
    <source>
        <dbReference type="ARBA" id="ARBA00038456"/>
    </source>
</evidence>
<evidence type="ECO:0000256" key="8">
    <source>
        <dbReference type="ARBA" id="ARBA00022832"/>
    </source>
</evidence>
<dbReference type="GO" id="GO:0005737">
    <property type="term" value="C:cytoplasm"/>
    <property type="evidence" value="ECO:0007669"/>
    <property type="project" value="UniProtKB-SubCell"/>
</dbReference>
<dbReference type="InterPro" id="IPR029069">
    <property type="entry name" value="HotDog_dom_sf"/>
</dbReference>
<gene>
    <name evidence="25" type="ORF">D0T12_11915</name>
</gene>
<comment type="catalytic activity">
    <reaction evidence="14">
        <text>(9Z)-octadecenoyl-CoA + H2O = (9Z)-octadecenoate + CoA + H(+)</text>
        <dbReference type="Rhea" id="RHEA:40139"/>
        <dbReference type="ChEBI" id="CHEBI:15377"/>
        <dbReference type="ChEBI" id="CHEBI:15378"/>
        <dbReference type="ChEBI" id="CHEBI:30823"/>
        <dbReference type="ChEBI" id="CHEBI:57287"/>
        <dbReference type="ChEBI" id="CHEBI:57387"/>
    </reaction>
    <physiologicalReaction direction="left-to-right" evidence="14">
        <dbReference type="Rhea" id="RHEA:40140"/>
    </physiologicalReaction>
</comment>
<evidence type="ECO:0000256" key="22">
    <source>
        <dbReference type="ARBA" id="ARBA00048074"/>
    </source>
</evidence>
<evidence type="ECO:0000256" key="21">
    <source>
        <dbReference type="ARBA" id="ARBA00047969"/>
    </source>
</evidence>
<protein>
    <recommendedName>
        <fullName evidence="17">Acyl-coenzyme A thioesterase THEM4</fullName>
        <ecNumber evidence="16">3.1.2.2</ecNumber>
    </recommendedName>
    <alternativeName>
        <fullName evidence="18">Thioesterase superfamily member 4</fullName>
    </alternativeName>
</protein>
<evidence type="ECO:0000313" key="25">
    <source>
        <dbReference type="EMBL" id="RFS85697.1"/>
    </source>
</evidence>
<evidence type="ECO:0000256" key="16">
    <source>
        <dbReference type="ARBA" id="ARBA00038848"/>
    </source>
</evidence>
<evidence type="ECO:0000256" key="1">
    <source>
        <dbReference type="ARBA" id="ARBA00004170"/>
    </source>
</evidence>
<keyword evidence="8" id="KW-0276">Fatty acid metabolism</keyword>
<reference evidence="25 26" key="1">
    <citation type="submission" date="2018-08" db="EMBL/GenBank/DDBJ databases">
        <title>Actinomadura spongicola sp. nov., isolated from marine sponge Leucetta chagosensis.</title>
        <authorList>
            <person name="Li L."/>
            <person name="Lin H.W."/>
        </authorList>
    </citation>
    <scope>NUCLEOTIDE SEQUENCE [LARGE SCALE GENOMIC DNA]</scope>
    <source>
        <strain evidence="25 26">LHW52907</strain>
    </source>
</reference>
<proteinExistence type="inferred from homology"/>
<comment type="catalytic activity">
    <reaction evidence="13">
        <text>(5Z,8Z,11Z,14Z)-eicosatetraenoyl-CoA + H2O = (5Z,8Z,11Z,14Z)-eicosatetraenoate + CoA + H(+)</text>
        <dbReference type="Rhea" id="RHEA:40151"/>
        <dbReference type="ChEBI" id="CHEBI:15377"/>
        <dbReference type="ChEBI" id="CHEBI:15378"/>
        <dbReference type="ChEBI" id="CHEBI:32395"/>
        <dbReference type="ChEBI" id="CHEBI:57287"/>
        <dbReference type="ChEBI" id="CHEBI:57368"/>
    </reaction>
    <physiologicalReaction direction="left-to-right" evidence="13">
        <dbReference type="Rhea" id="RHEA:40152"/>
    </physiologicalReaction>
</comment>
<dbReference type="InterPro" id="IPR006683">
    <property type="entry name" value="Thioestr_dom"/>
</dbReference>
<evidence type="ECO:0000256" key="18">
    <source>
        <dbReference type="ARBA" id="ARBA00043210"/>
    </source>
</evidence>
<dbReference type="Pfam" id="PF03061">
    <property type="entry name" value="4HBT"/>
    <property type="match status" value="1"/>
</dbReference>
<name>A0A372GK10_9ACTN</name>
<dbReference type="PANTHER" id="PTHR12418">
    <property type="entry name" value="ACYL-COENZYME A THIOESTERASE THEM4"/>
    <property type="match status" value="1"/>
</dbReference>